<dbReference type="Proteomes" id="UP000305517">
    <property type="component" value="Unassembled WGS sequence"/>
</dbReference>
<keyword evidence="1" id="KW-0808">Transferase</keyword>
<dbReference type="SUPFAM" id="SSF53756">
    <property type="entry name" value="UDP-Glycosyltransferase/glycogen phosphorylase"/>
    <property type="match status" value="1"/>
</dbReference>
<evidence type="ECO:0000313" key="1">
    <source>
        <dbReference type="EMBL" id="TLM93262.1"/>
    </source>
</evidence>
<comment type="caution">
    <text evidence="1">The sequence shown here is derived from an EMBL/GenBank/DDBJ whole genome shotgun (WGS) entry which is preliminary data.</text>
</comment>
<dbReference type="Gene3D" id="3.40.50.2000">
    <property type="entry name" value="Glycogen Phosphorylase B"/>
    <property type="match status" value="1"/>
</dbReference>
<dbReference type="OrthoDB" id="5516294at2"/>
<reference evidence="1 2" key="1">
    <citation type="submission" date="2019-05" db="EMBL/GenBank/DDBJ databases">
        <title>Hymenobacter edaphi sp. nov., isolated from abandoned arsenic-contaminated farmland soil.</title>
        <authorList>
            <person name="Nie L."/>
        </authorList>
    </citation>
    <scope>NUCLEOTIDE SEQUENCE [LARGE SCALE GENOMIC DNA]</scope>
    <source>
        <strain evidence="1 2">1-3-3-8</strain>
    </source>
</reference>
<proteinExistence type="predicted"/>
<dbReference type="GO" id="GO:0016740">
    <property type="term" value="F:transferase activity"/>
    <property type="evidence" value="ECO:0007669"/>
    <property type="project" value="UniProtKB-KW"/>
</dbReference>
<dbReference type="EMBL" id="VAJM01000004">
    <property type="protein sequence ID" value="TLM93262.1"/>
    <property type="molecule type" value="Genomic_DNA"/>
</dbReference>
<gene>
    <name evidence="1" type="ORF">FDY95_11620</name>
</gene>
<dbReference type="AlphaFoldDB" id="A0A5R8WS60"/>
<protein>
    <submittedName>
        <fullName evidence="1">Glycosyltransferase</fullName>
    </submittedName>
</protein>
<organism evidence="1 2">
    <name type="scientific">Hymenobacter jeollabukensis</name>
    <dbReference type="NCBI Taxonomy" id="2025313"/>
    <lineage>
        <taxon>Bacteria</taxon>
        <taxon>Pseudomonadati</taxon>
        <taxon>Bacteroidota</taxon>
        <taxon>Cytophagia</taxon>
        <taxon>Cytophagales</taxon>
        <taxon>Hymenobacteraceae</taxon>
        <taxon>Hymenobacter</taxon>
    </lineage>
</organism>
<keyword evidence="2" id="KW-1185">Reference proteome</keyword>
<dbReference type="RefSeq" id="WP_138077928.1">
    <property type="nucleotide sequence ID" value="NZ_VAJM01000004.1"/>
</dbReference>
<sequence>MPTIKGARYRLSELLKKAADVTFRPPGGEIHDIGLDRLGPKAKRAFIKYSIYSIPYYIKGDPMQCPQINEHTMYWESAEMVRQLNERGYVVDYHHVHSRVPIDWEKYDLIIDEGGSLINMPAHLRAGRTTVFYASSNYWLFQNMAELKRIEDFHRRHGLFISPERQAPPNYANEAADYMTYLGTDFQLRLFDRPALKHQLNISAVYEPDYQRRNMDEARTKFVWLGSGGLLLKGLDLVVEAFAQMPELTLYIGGHAEREPRFWSWLQPMLAKHPNLKYMGWVDVGSRKFADLAQQCIGTVYLSGSEGGGGAVVQLAHFGLIPITTETSTVREELTTVIRSQEPSEIIAQTIKAVRELVALPEADLHARSEAAFAFAREHHTRTAYARSFAALLDRIEQGR</sequence>
<evidence type="ECO:0000313" key="2">
    <source>
        <dbReference type="Proteomes" id="UP000305517"/>
    </source>
</evidence>
<accession>A0A5R8WS60</accession>
<name>A0A5R8WS60_9BACT</name>